<evidence type="ECO:0000313" key="2">
    <source>
        <dbReference type="EMBL" id="SFV30108.1"/>
    </source>
</evidence>
<keyword evidence="1" id="KW-0812">Transmembrane</keyword>
<feature type="transmembrane region" description="Helical" evidence="1">
    <location>
        <begin position="140"/>
        <end position="163"/>
    </location>
</feature>
<evidence type="ECO:0000313" key="3">
    <source>
        <dbReference type="Proteomes" id="UP000199423"/>
    </source>
</evidence>
<feature type="transmembrane region" description="Helical" evidence="1">
    <location>
        <begin position="54"/>
        <end position="74"/>
    </location>
</feature>
<protein>
    <recommendedName>
        <fullName evidence="4">Energy-coupling factor transport system substrate-specific component</fullName>
    </recommendedName>
</protein>
<evidence type="ECO:0000256" key="1">
    <source>
        <dbReference type="SAM" id="Phobius"/>
    </source>
</evidence>
<feature type="transmembrane region" description="Helical" evidence="1">
    <location>
        <begin position="110"/>
        <end position="134"/>
    </location>
</feature>
<name>A0A1I7N620_9HYPH</name>
<feature type="transmembrane region" description="Helical" evidence="1">
    <location>
        <begin position="15"/>
        <end position="42"/>
    </location>
</feature>
<dbReference type="Proteomes" id="UP000199423">
    <property type="component" value="Unassembled WGS sequence"/>
</dbReference>
<gene>
    <name evidence="2" type="ORF">SAMN04488557_1412</name>
</gene>
<keyword evidence="1" id="KW-1133">Transmembrane helix</keyword>
<dbReference type="EMBL" id="FPCH01000001">
    <property type="protein sequence ID" value="SFV30108.1"/>
    <property type="molecule type" value="Genomic_DNA"/>
</dbReference>
<keyword evidence="3" id="KW-1185">Reference proteome</keyword>
<reference evidence="3" key="1">
    <citation type="submission" date="2016-10" db="EMBL/GenBank/DDBJ databases">
        <authorList>
            <person name="Varghese N."/>
            <person name="Submissions S."/>
        </authorList>
    </citation>
    <scope>NUCLEOTIDE SEQUENCE [LARGE SCALE GENOMIC DNA]</scope>
    <source>
        <strain evidence="3">DSM 1565</strain>
    </source>
</reference>
<dbReference type="AlphaFoldDB" id="A0A1I7N620"/>
<sequence>MTLKTLTNDNAATGLWIALIAALTIAGSLTFACAAPLAAVAAIAGTKMKSGEGVALVVVAWLANQVVGYGILDYPMTADSFAWGAAIGVASVVAFLGTRVVSVAAGSSPLVLAGAFLAAFAAYEAALYGAGFVLGSSDEAFSAAVVERVLMINLAAFAGLLLLHRAAVAISLIRSEDALPATA</sequence>
<dbReference type="PROSITE" id="PS51257">
    <property type="entry name" value="PROKAR_LIPOPROTEIN"/>
    <property type="match status" value="1"/>
</dbReference>
<organism evidence="2 3">
    <name type="scientific">Hyphomicrobium facile</name>
    <dbReference type="NCBI Taxonomy" id="51670"/>
    <lineage>
        <taxon>Bacteria</taxon>
        <taxon>Pseudomonadati</taxon>
        <taxon>Pseudomonadota</taxon>
        <taxon>Alphaproteobacteria</taxon>
        <taxon>Hyphomicrobiales</taxon>
        <taxon>Hyphomicrobiaceae</taxon>
        <taxon>Hyphomicrobium</taxon>
    </lineage>
</organism>
<evidence type="ECO:0008006" key="4">
    <source>
        <dbReference type="Google" id="ProtNLM"/>
    </source>
</evidence>
<keyword evidence="1" id="KW-0472">Membrane</keyword>
<dbReference type="OrthoDB" id="8447539at2"/>
<proteinExistence type="predicted"/>
<accession>A0A1I7N620</accession>
<feature type="transmembrane region" description="Helical" evidence="1">
    <location>
        <begin position="80"/>
        <end position="98"/>
    </location>
</feature>
<dbReference type="RefSeq" id="WP_092865961.1">
    <property type="nucleotide sequence ID" value="NZ_FPCH01000001.1"/>
</dbReference>